<accession>K1WWM1</accession>
<name>K1WWM1_MARBU</name>
<gene>
    <name evidence="1" type="ORF">MBM_04494</name>
</gene>
<evidence type="ECO:0000313" key="2">
    <source>
        <dbReference type="Proteomes" id="UP000006753"/>
    </source>
</evidence>
<dbReference type="EMBL" id="JH921437">
    <property type="protein sequence ID" value="EKD16917.1"/>
    <property type="molecule type" value="Genomic_DNA"/>
</dbReference>
<reference evidence="1 2" key="1">
    <citation type="journal article" date="2012" name="BMC Genomics">
        <title>Sequencing the genome of Marssonina brunnea reveals fungus-poplar co-evolution.</title>
        <authorList>
            <person name="Zhu S."/>
            <person name="Cao Y.-Z."/>
            <person name="Jiang C."/>
            <person name="Tan B.-Y."/>
            <person name="Wang Z."/>
            <person name="Feng S."/>
            <person name="Zhang L."/>
            <person name="Su X.-H."/>
            <person name="Brejova B."/>
            <person name="Vinar T."/>
            <person name="Xu M."/>
            <person name="Wang M.-X."/>
            <person name="Zhang S.-G."/>
            <person name="Huang M.-R."/>
            <person name="Wu R."/>
            <person name="Zhou Y."/>
        </authorList>
    </citation>
    <scope>NUCLEOTIDE SEQUENCE [LARGE SCALE GENOMIC DNA]</scope>
    <source>
        <strain evidence="1 2">MB_m1</strain>
    </source>
</reference>
<organism evidence="1 2">
    <name type="scientific">Marssonina brunnea f. sp. multigermtubi (strain MB_m1)</name>
    <name type="common">Marssonina leaf spot fungus</name>
    <dbReference type="NCBI Taxonomy" id="1072389"/>
    <lineage>
        <taxon>Eukaryota</taxon>
        <taxon>Fungi</taxon>
        <taxon>Dikarya</taxon>
        <taxon>Ascomycota</taxon>
        <taxon>Pezizomycotina</taxon>
        <taxon>Leotiomycetes</taxon>
        <taxon>Helotiales</taxon>
        <taxon>Drepanopezizaceae</taxon>
        <taxon>Drepanopeziza</taxon>
    </lineage>
</organism>
<evidence type="ECO:0000313" key="1">
    <source>
        <dbReference type="EMBL" id="EKD16917.1"/>
    </source>
</evidence>
<keyword evidence="2" id="KW-1185">Reference proteome</keyword>
<sequence>MQVDDTYYFADDRFAAKKRSELKKAGLKAKDKTKLTYTTDIKFNSSLEILGIVAKCLIKLGTTKEKRLMIDVIALRQSYERKKIVEIR</sequence>
<dbReference type="KEGG" id="mbe:MBM_04494"/>
<dbReference type="Proteomes" id="UP000006753">
    <property type="component" value="Unassembled WGS sequence"/>
</dbReference>
<dbReference type="AlphaFoldDB" id="K1WWM1"/>
<protein>
    <submittedName>
        <fullName evidence="1">Polyprotein</fullName>
    </submittedName>
</protein>
<dbReference type="OrthoDB" id="411592at2759"/>
<dbReference type="HOGENOM" id="CLU_156706_0_0_1"/>
<dbReference type="InParanoid" id="K1WWM1"/>
<proteinExistence type="predicted"/>